<keyword evidence="3" id="KW-1185">Reference proteome</keyword>
<dbReference type="AlphaFoldDB" id="A0A846YS26"/>
<dbReference type="EMBL" id="JAAXOT010000022">
    <property type="protein sequence ID" value="NKY60350.1"/>
    <property type="molecule type" value="Genomic_DNA"/>
</dbReference>
<accession>A0A846YS26</accession>
<evidence type="ECO:0000313" key="2">
    <source>
        <dbReference type="EMBL" id="NKY60350.1"/>
    </source>
</evidence>
<protein>
    <submittedName>
        <fullName evidence="2">DUF2510 domain-containing protein</fullName>
    </submittedName>
</protein>
<feature type="domain" description="DUF2510" evidence="1">
    <location>
        <begin position="6"/>
        <end position="33"/>
    </location>
</feature>
<reference evidence="2 3" key="1">
    <citation type="submission" date="2020-04" db="EMBL/GenBank/DDBJ databases">
        <title>MicrobeNet Type strains.</title>
        <authorList>
            <person name="Nicholson A.C."/>
        </authorList>
    </citation>
    <scope>NUCLEOTIDE SEQUENCE [LARGE SCALE GENOMIC DNA]</scope>
    <source>
        <strain evidence="2 3">JCM 3332</strain>
    </source>
</reference>
<proteinExistence type="predicted"/>
<comment type="caution">
    <text evidence="2">The sequence shown here is derived from an EMBL/GenBank/DDBJ whole genome shotgun (WGS) entry which is preliminary data.</text>
</comment>
<dbReference type="InterPro" id="IPR018929">
    <property type="entry name" value="DUF2510"/>
</dbReference>
<name>A0A846YS26_9NOCA</name>
<gene>
    <name evidence="2" type="ORF">HGA15_30290</name>
</gene>
<organism evidence="2 3">
    <name type="scientific">Nocardia flavorosea</name>
    <dbReference type="NCBI Taxonomy" id="53429"/>
    <lineage>
        <taxon>Bacteria</taxon>
        <taxon>Bacillati</taxon>
        <taxon>Actinomycetota</taxon>
        <taxon>Actinomycetes</taxon>
        <taxon>Mycobacteriales</taxon>
        <taxon>Nocardiaceae</taxon>
        <taxon>Nocardia</taxon>
    </lineage>
</organism>
<evidence type="ECO:0000313" key="3">
    <source>
        <dbReference type="Proteomes" id="UP000570678"/>
    </source>
</evidence>
<dbReference type="Proteomes" id="UP000570678">
    <property type="component" value="Unassembled WGS sequence"/>
</dbReference>
<evidence type="ECO:0000259" key="1">
    <source>
        <dbReference type="Pfam" id="PF10708"/>
    </source>
</evidence>
<dbReference type="Pfam" id="PF10708">
    <property type="entry name" value="DUF2510"/>
    <property type="match status" value="1"/>
</dbReference>
<sequence length="33" mass="4008">MTLPPPGWYPDQQGQLRWFDGEMWTEYRKPPQA</sequence>